<dbReference type="InParanoid" id="A0A1E7FEB5"/>
<name>A0A1E7FEB5_9STRA</name>
<feature type="compositionally biased region" description="Low complexity" evidence="1">
    <location>
        <begin position="96"/>
        <end position="105"/>
    </location>
</feature>
<evidence type="ECO:0000313" key="3">
    <source>
        <dbReference type="Proteomes" id="UP000095751"/>
    </source>
</evidence>
<dbReference type="EMBL" id="KV784358">
    <property type="protein sequence ID" value="OEU16395.1"/>
    <property type="molecule type" value="Genomic_DNA"/>
</dbReference>
<keyword evidence="3" id="KW-1185">Reference proteome</keyword>
<evidence type="ECO:0000313" key="2">
    <source>
        <dbReference type="EMBL" id="OEU16395.1"/>
    </source>
</evidence>
<organism evidence="2 3">
    <name type="scientific">Fragilariopsis cylindrus CCMP1102</name>
    <dbReference type="NCBI Taxonomy" id="635003"/>
    <lineage>
        <taxon>Eukaryota</taxon>
        <taxon>Sar</taxon>
        <taxon>Stramenopiles</taxon>
        <taxon>Ochrophyta</taxon>
        <taxon>Bacillariophyta</taxon>
        <taxon>Bacillariophyceae</taxon>
        <taxon>Bacillariophycidae</taxon>
        <taxon>Bacillariales</taxon>
        <taxon>Bacillariaceae</taxon>
        <taxon>Fragilariopsis</taxon>
    </lineage>
</organism>
<sequence>MVLTISYPATQALELEQDKTREAALSCEFFGLNFNDTTTTFSSNNVSAFPVIEWDNSESGSDSESVTSIDSWDSFLSSTDYAPPSDKLGKRRRNMSKTTSSTSSSSHRRLVRSKKIKSGLASLAMSPTARSA</sequence>
<dbReference type="Proteomes" id="UP000095751">
    <property type="component" value="Unassembled WGS sequence"/>
</dbReference>
<accession>A0A1E7FEB5</accession>
<protein>
    <submittedName>
        <fullName evidence="2">Uncharacterized protein</fullName>
    </submittedName>
</protein>
<dbReference type="AlphaFoldDB" id="A0A1E7FEB5"/>
<feature type="region of interest" description="Disordered" evidence="1">
    <location>
        <begin position="74"/>
        <end position="132"/>
    </location>
</feature>
<proteinExistence type="predicted"/>
<gene>
    <name evidence="2" type="ORF">FRACYDRAFT_268987</name>
</gene>
<evidence type="ECO:0000256" key="1">
    <source>
        <dbReference type="SAM" id="MobiDB-lite"/>
    </source>
</evidence>
<dbReference type="KEGG" id="fcy:FRACYDRAFT_268987"/>
<reference evidence="2 3" key="1">
    <citation type="submission" date="2016-09" db="EMBL/GenBank/DDBJ databases">
        <title>Extensive genetic diversity and differential bi-allelic expression allows diatom success in the polar Southern Ocean.</title>
        <authorList>
            <consortium name="DOE Joint Genome Institute"/>
            <person name="Mock T."/>
            <person name="Otillar R.P."/>
            <person name="Strauss J."/>
            <person name="Dupont C."/>
            <person name="Frickenhaus S."/>
            <person name="Maumus F."/>
            <person name="Mcmullan M."/>
            <person name="Sanges R."/>
            <person name="Schmutz J."/>
            <person name="Toseland A."/>
            <person name="Valas R."/>
            <person name="Veluchamy A."/>
            <person name="Ward B.J."/>
            <person name="Allen A."/>
            <person name="Barry K."/>
            <person name="Falciatore A."/>
            <person name="Ferrante M."/>
            <person name="Fortunato A.E."/>
            <person name="Gloeckner G."/>
            <person name="Gruber A."/>
            <person name="Hipkin R."/>
            <person name="Janech M."/>
            <person name="Kroth P."/>
            <person name="Leese F."/>
            <person name="Lindquist E."/>
            <person name="Lyon B.R."/>
            <person name="Martin J."/>
            <person name="Mayer C."/>
            <person name="Parker M."/>
            <person name="Quesneville H."/>
            <person name="Raymond J."/>
            <person name="Uhlig C."/>
            <person name="Valentin K.U."/>
            <person name="Worden A.Z."/>
            <person name="Armbrust E.V."/>
            <person name="Bowler C."/>
            <person name="Green B."/>
            <person name="Moulton V."/>
            <person name="Van Oosterhout C."/>
            <person name="Grigoriev I."/>
        </authorList>
    </citation>
    <scope>NUCLEOTIDE SEQUENCE [LARGE SCALE GENOMIC DNA]</scope>
    <source>
        <strain evidence="2 3">CCMP1102</strain>
    </source>
</reference>
<feature type="compositionally biased region" description="Basic residues" evidence="1">
    <location>
        <begin position="106"/>
        <end position="117"/>
    </location>
</feature>